<sequence length="412" mass="45022">MSDSYVIVGDGIAGASAAETLRDEVPDAEITVLTDEGESLYNRILIKEYAKGKLPEAPISIHQESWYDDHDVDLRLNTVVVDIDIENDAVHTHEGETFEYDSLLLAVGGTPQQLPVENADAEGIHHFWTFQDARRIKESVEGAEQAVIVGAGLLGIDFAAICGAQGVEAKYLMRGDNWWRYALSEEGAEIMHEAMRERGVEPVFGSGVDHFEVDGDSHVEAAVDPNGERYECDFAGVAIGLDFNTELLQDTPLELDDGIVVDEFMRTNVDNVFAAGDITTFNDLILGERGKNGSWGSAKEQGTIAARSMVDYGAEEFEWVSSYSITHFDFPFLSFGHPTLGDDSVEATTGENEWRRVALKDGKVVGGVLIGDLSPQSAFKQLMREGRDVSGQTDLLMEPGFSVDDLAATTEQ</sequence>
<dbReference type="InterPro" id="IPR036188">
    <property type="entry name" value="FAD/NAD-bd_sf"/>
</dbReference>
<evidence type="ECO:0000256" key="3">
    <source>
        <dbReference type="ARBA" id="ARBA00022827"/>
    </source>
</evidence>
<dbReference type="InterPro" id="IPR023753">
    <property type="entry name" value="FAD/NAD-binding_dom"/>
</dbReference>
<dbReference type="PRINTS" id="PR00411">
    <property type="entry name" value="PNDRDTASEI"/>
</dbReference>
<dbReference type="Pfam" id="PF07992">
    <property type="entry name" value="Pyr_redox_2"/>
    <property type="match status" value="1"/>
</dbReference>
<dbReference type="PANTHER" id="PTHR43429">
    <property type="entry name" value="PYRIDINE NUCLEOTIDE-DISULFIDE OXIDOREDUCTASE DOMAIN-CONTAINING"/>
    <property type="match status" value="1"/>
</dbReference>
<evidence type="ECO:0000313" key="7">
    <source>
        <dbReference type="Proteomes" id="UP000215607"/>
    </source>
</evidence>
<reference evidence="6 7" key="1">
    <citation type="journal article" date="2014" name="Front. Microbiol.">
        <title>Population and genomic analysis of the genus Halorubrum.</title>
        <authorList>
            <person name="Fullmer M.S."/>
            <person name="Soucy S.M."/>
            <person name="Swithers K.S."/>
            <person name="Makkay A.M."/>
            <person name="Wheeler R."/>
            <person name="Ventosa A."/>
            <person name="Gogarten J.P."/>
            <person name="Papke R.T."/>
        </authorList>
    </citation>
    <scope>NUCLEOTIDE SEQUENCE [LARGE SCALE GENOMIC DNA]</scope>
    <source>
        <strain evidence="6 7">Ga2p</strain>
    </source>
</reference>
<proteinExistence type="predicted"/>
<dbReference type="InterPro" id="IPR016156">
    <property type="entry name" value="FAD/NAD-linked_Rdtase_dimer_sf"/>
</dbReference>
<dbReference type="GO" id="GO:0016491">
    <property type="term" value="F:oxidoreductase activity"/>
    <property type="evidence" value="ECO:0007669"/>
    <property type="project" value="InterPro"/>
</dbReference>
<keyword evidence="2" id="KW-0285">Flavoprotein</keyword>
<name>A0A256J8Q4_HALEZ</name>
<dbReference type="Gene3D" id="3.30.390.30">
    <property type="match status" value="1"/>
</dbReference>
<dbReference type="PRINTS" id="PR00368">
    <property type="entry name" value="FADPNR"/>
</dbReference>
<dbReference type="Proteomes" id="UP000215607">
    <property type="component" value="Unassembled WGS sequence"/>
</dbReference>
<evidence type="ECO:0000259" key="4">
    <source>
        <dbReference type="Pfam" id="PF07992"/>
    </source>
</evidence>
<dbReference type="EMBL" id="NHPA01000080">
    <property type="protein sequence ID" value="OYR65198.1"/>
    <property type="molecule type" value="Genomic_DNA"/>
</dbReference>
<evidence type="ECO:0000256" key="1">
    <source>
        <dbReference type="ARBA" id="ARBA00001974"/>
    </source>
</evidence>
<gene>
    <name evidence="6" type="ORF">DJ79_15960</name>
</gene>
<dbReference type="AlphaFoldDB" id="A0A256J8Q4"/>
<feature type="domain" description="FAD/NAD(P)-binding" evidence="4">
    <location>
        <begin position="4"/>
        <end position="300"/>
    </location>
</feature>
<organism evidence="6 7">
    <name type="scientific">Halorubrum ezzemoulense</name>
    <name type="common">Halorubrum chaoviator</name>
    <dbReference type="NCBI Taxonomy" id="337243"/>
    <lineage>
        <taxon>Archaea</taxon>
        <taxon>Methanobacteriati</taxon>
        <taxon>Methanobacteriota</taxon>
        <taxon>Stenosarchaea group</taxon>
        <taxon>Halobacteria</taxon>
        <taxon>Halobacteriales</taxon>
        <taxon>Haloferacaceae</taxon>
        <taxon>Halorubrum</taxon>
    </lineage>
</organism>
<accession>A0A256J8Q4</accession>
<feature type="domain" description="NADH-rubredoxin oxidoreductase C-terminal" evidence="5">
    <location>
        <begin position="336"/>
        <end position="386"/>
    </location>
</feature>
<dbReference type="Gene3D" id="3.50.50.60">
    <property type="entry name" value="FAD/NAD(P)-binding domain"/>
    <property type="match status" value="2"/>
</dbReference>
<dbReference type="PANTHER" id="PTHR43429:SF3">
    <property type="entry name" value="NITRITE REDUCTASE [NAD(P)H]"/>
    <property type="match status" value="1"/>
</dbReference>
<comment type="caution">
    <text evidence="6">The sequence shown here is derived from an EMBL/GenBank/DDBJ whole genome shotgun (WGS) entry which is preliminary data.</text>
</comment>
<evidence type="ECO:0000259" key="5">
    <source>
        <dbReference type="Pfam" id="PF18267"/>
    </source>
</evidence>
<dbReference type="InterPro" id="IPR041575">
    <property type="entry name" value="Rubredoxin_C"/>
</dbReference>
<dbReference type="RefSeq" id="WP_094593492.1">
    <property type="nucleotide sequence ID" value="NZ_NHPA01000080.1"/>
</dbReference>
<comment type="cofactor">
    <cofactor evidence="1">
        <name>FAD</name>
        <dbReference type="ChEBI" id="CHEBI:57692"/>
    </cofactor>
</comment>
<evidence type="ECO:0000256" key="2">
    <source>
        <dbReference type="ARBA" id="ARBA00022630"/>
    </source>
</evidence>
<evidence type="ECO:0000313" key="6">
    <source>
        <dbReference type="EMBL" id="OYR65198.1"/>
    </source>
</evidence>
<dbReference type="Pfam" id="PF18267">
    <property type="entry name" value="Rubredoxin_C"/>
    <property type="match status" value="1"/>
</dbReference>
<dbReference type="SUPFAM" id="SSF51905">
    <property type="entry name" value="FAD/NAD(P)-binding domain"/>
    <property type="match status" value="1"/>
</dbReference>
<dbReference type="InterPro" id="IPR050260">
    <property type="entry name" value="FAD-bd_OxRdtase"/>
</dbReference>
<protein>
    <submittedName>
        <fullName evidence="6">NADH oxidase</fullName>
    </submittedName>
</protein>
<keyword evidence="3" id="KW-0274">FAD</keyword>